<dbReference type="EC" id="4.1.1.97" evidence="3"/>
<proteinExistence type="predicted"/>
<dbReference type="NCBIfam" id="TIGR03180">
    <property type="entry name" value="UraD_2"/>
    <property type="match status" value="1"/>
</dbReference>
<dbReference type="GO" id="GO:0006144">
    <property type="term" value="P:purine nucleobase metabolic process"/>
    <property type="evidence" value="ECO:0007669"/>
    <property type="project" value="UniProtKB-KW"/>
</dbReference>
<dbReference type="GO" id="GO:0051997">
    <property type="term" value="F:2-oxo-4-hydroxy-4-carboxy-5-ureidoimidazoline decarboxylase activity"/>
    <property type="evidence" value="ECO:0007669"/>
    <property type="project" value="UniProtKB-EC"/>
</dbReference>
<dbReference type="InterPro" id="IPR036778">
    <property type="entry name" value="OHCU_decarboxylase_sf"/>
</dbReference>
<reference evidence="9" key="1">
    <citation type="submission" date="2021-01" db="EMBL/GenBank/DDBJ databases">
        <title>Whole genome shotgun sequence of Virgisporangium ochraceum NBRC 16418.</title>
        <authorList>
            <person name="Komaki H."/>
            <person name="Tamura T."/>
        </authorList>
    </citation>
    <scope>NUCLEOTIDE SEQUENCE</scope>
    <source>
        <strain evidence="9">NBRC 16418</strain>
    </source>
</reference>
<dbReference type="AlphaFoldDB" id="A0A8J3ZQU3"/>
<keyword evidence="10" id="KW-1185">Reference proteome</keyword>
<evidence type="ECO:0000259" key="8">
    <source>
        <dbReference type="Pfam" id="PF09349"/>
    </source>
</evidence>
<protein>
    <recommendedName>
        <fullName evidence="3">2-oxo-4-hydroxy-4-carboxy-5-ureidoimidazoline decarboxylase</fullName>
        <ecNumber evidence="3">4.1.1.97</ecNumber>
    </recommendedName>
</protein>
<dbReference type="EMBL" id="BOPH01000024">
    <property type="protein sequence ID" value="GIJ67338.1"/>
    <property type="molecule type" value="Genomic_DNA"/>
</dbReference>
<evidence type="ECO:0000256" key="7">
    <source>
        <dbReference type="SAM" id="MobiDB-lite"/>
    </source>
</evidence>
<evidence type="ECO:0000256" key="6">
    <source>
        <dbReference type="ARBA" id="ARBA00023239"/>
    </source>
</evidence>
<feature type="domain" description="Oxo-4-hydroxy-4-carboxy-5-ureidoimidazoline decarboxylase" evidence="8">
    <location>
        <begin position="5"/>
        <end position="158"/>
    </location>
</feature>
<comment type="pathway">
    <text evidence="2">Purine metabolism; urate degradation; (S)-allantoin from urate: step 3/3.</text>
</comment>
<dbReference type="PANTHER" id="PTHR43466">
    <property type="entry name" value="2-OXO-4-HYDROXY-4-CARBOXY-5-UREIDOIMIDAZOLINE DECARBOXYLASE-RELATED"/>
    <property type="match status" value="1"/>
</dbReference>
<evidence type="ECO:0000313" key="10">
    <source>
        <dbReference type="Proteomes" id="UP000635606"/>
    </source>
</evidence>
<gene>
    <name evidence="9" type="ORF">Voc01_022550</name>
</gene>
<keyword evidence="5" id="KW-0210">Decarboxylase</keyword>
<comment type="caution">
    <text evidence="9">The sequence shown here is derived from an EMBL/GenBank/DDBJ whole genome shotgun (WGS) entry which is preliminary data.</text>
</comment>
<organism evidence="9 10">
    <name type="scientific">Virgisporangium ochraceum</name>
    <dbReference type="NCBI Taxonomy" id="65505"/>
    <lineage>
        <taxon>Bacteria</taxon>
        <taxon>Bacillati</taxon>
        <taxon>Actinomycetota</taxon>
        <taxon>Actinomycetes</taxon>
        <taxon>Micromonosporales</taxon>
        <taxon>Micromonosporaceae</taxon>
        <taxon>Virgisporangium</taxon>
    </lineage>
</organism>
<dbReference type="Gene3D" id="1.10.3330.10">
    <property type="entry name" value="Oxo-4-hydroxy-4-carboxy-5-ureidoimidazoline decarboxylase"/>
    <property type="match status" value="1"/>
</dbReference>
<comment type="catalytic activity">
    <reaction evidence="1">
        <text>5-hydroxy-2-oxo-4-ureido-2,5-dihydro-1H-imidazole-5-carboxylate + H(+) = (S)-allantoin + CO2</text>
        <dbReference type="Rhea" id="RHEA:26301"/>
        <dbReference type="ChEBI" id="CHEBI:15378"/>
        <dbReference type="ChEBI" id="CHEBI:15678"/>
        <dbReference type="ChEBI" id="CHEBI:16526"/>
        <dbReference type="ChEBI" id="CHEBI:58639"/>
        <dbReference type="EC" id="4.1.1.97"/>
    </reaction>
</comment>
<feature type="compositionally biased region" description="Basic and acidic residues" evidence="7">
    <location>
        <begin position="73"/>
        <end position="85"/>
    </location>
</feature>
<dbReference type="Proteomes" id="UP000635606">
    <property type="component" value="Unassembled WGS sequence"/>
</dbReference>
<evidence type="ECO:0000256" key="5">
    <source>
        <dbReference type="ARBA" id="ARBA00022793"/>
    </source>
</evidence>
<evidence type="ECO:0000256" key="3">
    <source>
        <dbReference type="ARBA" id="ARBA00012257"/>
    </source>
</evidence>
<dbReference type="Pfam" id="PF09349">
    <property type="entry name" value="OHCU_decarbox"/>
    <property type="match status" value="1"/>
</dbReference>
<keyword evidence="4" id="KW-0659">Purine metabolism</keyword>
<feature type="region of interest" description="Disordered" evidence="7">
    <location>
        <begin position="73"/>
        <end position="92"/>
    </location>
</feature>
<dbReference type="GO" id="GO:0019628">
    <property type="term" value="P:urate catabolic process"/>
    <property type="evidence" value="ECO:0007669"/>
    <property type="project" value="TreeGrafter"/>
</dbReference>
<dbReference type="InterPro" id="IPR017595">
    <property type="entry name" value="OHCU_decarboxylase-2"/>
</dbReference>
<dbReference type="SUPFAM" id="SSF158694">
    <property type="entry name" value="UraD-Like"/>
    <property type="match status" value="1"/>
</dbReference>
<evidence type="ECO:0000256" key="2">
    <source>
        <dbReference type="ARBA" id="ARBA00004754"/>
    </source>
</evidence>
<dbReference type="InterPro" id="IPR018020">
    <property type="entry name" value="OHCU_decarboxylase"/>
</dbReference>
<name>A0A8J3ZQU3_9ACTN</name>
<evidence type="ECO:0000256" key="4">
    <source>
        <dbReference type="ARBA" id="ARBA00022631"/>
    </source>
</evidence>
<accession>A0A8J3ZQU3</accession>
<evidence type="ECO:0000256" key="1">
    <source>
        <dbReference type="ARBA" id="ARBA00001163"/>
    </source>
</evidence>
<dbReference type="PANTHER" id="PTHR43466:SF1">
    <property type="entry name" value="2-OXO-4-HYDROXY-4-CARBOXY-5-UREIDOIMIDAZOLINE DECARBOXYLASE-RELATED"/>
    <property type="match status" value="1"/>
</dbReference>
<sequence>MVEWNALSPADARQELLVCCAAPAWAHGLVEERPFSSVGELLDASDRVLGVLGWADVRPALDAHPRIGERIRRQGTEADWSRREQAGAQGADEATARALVEANEAYEERFGHVFLIFATGRSAGEMLAAARERLNNDEITEQAVVRAELARITRLRLERLLT</sequence>
<dbReference type="NCBIfam" id="NF010372">
    <property type="entry name" value="PRK13798.1"/>
    <property type="match status" value="1"/>
</dbReference>
<evidence type="ECO:0000313" key="9">
    <source>
        <dbReference type="EMBL" id="GIJ67338.1"/>
    </source>
</evidence>
<keyword evidence="6" id="KW-0456">Lyase</keyword>